<dbReference type="Pfam" id="PF08310">
    <property type="entry name" value="LGFP"/>
    <property type="match status" value="7"/>
</dbReference>
<evidence type="ECO:0000313" key="2">
    <source>
        <dbReference type="Proteomes" id="UP000198863"/>
    </source>
</evidence>
<dbReference type="AlphaFoldDB" id="A0A1G7W7S4"/>
<dbReference type="InterPro" id="IPR013207">
    <property type="entry name" value="LGFP"/>
</dbReference>
<protein>
    <submittedName>
        <fullName evidence="1">Uncharacterized conserved protein, contains LGFP repeats</fullName>
    </submittedName>
</protein>
<sequence length="428" mass="43228">GWVLGKYTGLGGESSVLGFPTSDEVAVPGGVSQSFQGGMVFSSAATGAHEVHGWVLDKWTAMGGVSGALGFPTSDEVRTADGVYNTFVGGAVFSTPSTGAHEVHGWIGARWLALGAGSAAVGFPVSDELPVGDGVGVYNQFSNGVVVSSPSTGAHDVRGALAVKWSALGGAGSFLGYPTADQRSAPGGGQVAAFSGGSVYWSSGTGAFEVHGWIRDRWLANGGPGGGLGYPTSDEQPAPGGVGVFQTFANGLVFSSPSTGAREVRGLIEDEYTALGGLASSVGVPVTDELTMPDGFGRASVFSSGAAIYYSPASGAWQVRGWIRGTWSATNAEAGFLGYPLGDEESAGVPGAVLQRFQGGRVYSSGATGAREVHGSILARYLQLGGPASSLGLPVSNEYRSGNVARSDFQRGSITCNLTTGAITVTTS</sequence>
<organism evidence="1 2">
    <name type="scientific">Klenkia brasiliensis</name>
    <dbReference type="NCBI Taxonomy" id="333142"/>
    <lineage>
        <taxon>Bacteria</taxon>
        <taxon>Bacillati</taxon>
        <taxon>Actinomycetota</taxon>
        <taxon>Actinomycetes</taxon>
        <taxon>Geodermatophilales</taxon>
        <taxon>Geodermatophilaceae</taxon>
        <taxon>Klenkia</taxon>
    </lineage>
</organism>
<dbReference type="EMBL" id="FNCF01000005">
    <property type="protein sequence ID" value="SDG68006.1"/>
    <property type="molecule type" value="Genomic_DNA"/>
</dbReference>
<feature type="non-terminal residue" evidence="1">
    <location>
        <position position="1"/>
    </location>
</feature>
<evidence type="ECO:0000313" key="1">
    <source>
        <dbReference type="EMBL" id="SDG68006.1"/>
    </source>
</evidence>
<proteinExistence type="predicted"/>
<keyword evidence="2" id="KW-1185">Reference proteome</keyword>
<dbReference type="Proteomes" id="UP000198863">
    <property type="component" value="Unassembled WGS sequence"/>
</dbReference>
<dbReference type="RefSeq" id="WP_423221491.1">
    <property type="nucleotide sequence ID" value="NZ_FNCF01000005.1"/>
</dbReference>
<accession>A0A1G7W7S4</accession>
<name>A0A1G7W7S4_9ACTN</name>
<gene>
    <name evidence="1" type="ORF">SAMN05660324_3221</name>
</gene>
<reference evidence="2" key="1">
    <citation type="submission" date="2016-10" db="EMBL/GenBank/DDBJ databases">
        <authorList>
            <person name="Varghese N."/>
            <person name="Submissions S."/>
        </authorList>
    </citation>
    <scope>NUCLEOTIDE SEQUENCE [LARGE SCALE GENOMIC DNA]</scope>
    <source>
        <strain evidence="2">DSM 44526</strain>
    </source>
</reference>